<reference evidence="1" key="1">
    <citation type="submission" date="2020-03" db="EMBL/GenBank/DDBJ databases">
        <title>Melopsittacus undulatus (budgerigar) genome, bMelUnd1, maternal haplotype with Z.</title>
        <authorList>
            <person name="Gedman G."/>
            <person name="Mountcastle J."/>
            <person name="Haase B."/>
            <person name="Formenti G."/>
            <person name="Wright T."/>
            <person name="Apodaca J."/>
            <person name="Pelan S."/>
            <person name="Chow W."/>
            <person name="Rhie A."/>
            <person name="Howe K."/>
            <person name="Fedrigo O."/>
            <person name="Jarvis E.D."/>
        </authorList>
    </citation>
    <scope>NUCLEOTIDE SEQUENCE [LARGE SCALE GENOMIC DNA]</scope>
</reference>
<evidence type="ECO:0000313" key="2">
    <source>
        <dbReference type="Proteomes" id="UP000694405"/>
    </source>
</evidence>
<sequence>MVWVDVDALLRVKPATSPFPPPLVLFLSQNEERGICHCSLCSGGSSTSWVYQHLLLILEFCFHLFDKNYPFCTGGKKI</sequence>
<proteinExistence type="predicted"/>
<accession>A0A8V5H9M6</accession>
<evidence type="ECO:0000313" key="1">
    <source>
        <dbReference type="Ensembl" id="ENSMUNP00000025518.1"/>
    </source>
</evidence>
<dbReference type="AlphaFoldDB" id="A0A8V5H9M6"/>
<reference evidence="1" key="3">
    <citation type="submission" date="2025-09" db="UniProtKB">
        <authorList>
            <consortium name="Ensembl"/>
        </authorList>
    </citation>
    <scope>IDENTIFICATION</scope>
</reference>
<protein>
    <submittedName>
        <fullName evidence="1">Uncharacterized protein</fullName>
    </submittedName>
</protein>
<dbReference type="Ensembl" id="ENSMUNT00000030965.1">
    <property type="protein sequence ID" value="ENSMUNP00000025518.1"/>
    <property type="gene ID" value="ENSMUNG00000019599.1"/>
</dbReference>
<name>A0A8V5H9M6_MELUD</name>
<keyword evidence="2" id="KW-1185">Reference proteome</keyword>
<reference evidence="1" key="2">
    <citation type="submission" date="2025-08" db="UniProtKB">
        <authorList>
            <consortium name="Ensembl"/>
        </authorList>
    </citation>
    <scope>IDENTIFICATION</scope>
</reference>
<dbReference type="Proteomes" id="UP000694405">
    <property type="component" value="Chromosome 12"/>
</dbReference>
<organism evidence="1 2">
    <name type="scientific">Melopsittacus undulatus</name>
    <name type="common">Budgerigar</name>
    <name type="synonym">Psittacus undulatus</name>
    <dbReference type="NCBI Taxonomy" id="13146"/>
    <lineage>
        <taxon>Eukaryota</taxon>
        <taxon>Metazoa</taxon>
        <taxon>Chordata</taxon>
        <taxon>Craniata</taxon>
        <taxon>Vertebrata</taxon>
        <taxon>Euteleostomi</taxon>
        <taxon>Archelosauria</taxon>
        <taxon>Archosauria</taxon>
        <taxon>Dinosauria</taxon>
        <taxon>Saurischia</taxon>
        <taxon>Theropoda</taxon>
        <taxon>Coelurosauria</taxon>
        <taxon>Aves</taxon>
        <taxon>Neognathae</taxon>
        <taxon>Neoaves</taxon>
        <taxon>Telluraves</taxon>
        <taxon>Australaves</taxon>
        <taxon>Psittaciformes</taxon>
        <taxon>Psittaculidae</taxon>
        <taxon>Melopsittacus</taxon>
    </lineage>
</organism>